<keyword evidence="2 6" id="KW-0812">Transmembrane</keyword>
<proteinExistence type="inferred from homology"/>
<evidence type="ECO:0000256" key="6">
    <source>
        <dbReference type="SAM" id="Phobius"/>
    </source>
</evidence>
<dbReference type="AlphaFoldDB" id="A0A2K3QAI9"/>
<comment type="caution">
    <text evidence="8">The sequence shown here is derived from an EMBL/GenBank/DDBJ whole genome shotgun (WGS) entry which is preliminary data.</text>
</comment>
<keyword evidence="9" id="KW-1185">Reference proteome</keyword>
<feature type="domain" description="Rhodopsin" evidence="7">
    <location>
        <begin position="41"/>
        <end position="274"/>
    </location>
</feature>
<feature type="transmembrane region" description="Helical" evidence="6">
    <location>
        <begin position="23"/>
        <end position="44"/>
    </location>
</feature>
<dbReference type="STRING" id="45235.A0A2K3QAI9"/>
<evidence type="ECO:0000256" key="3">
    <source>
        <dbReference type="ARBA" id="ARBA00022989"/>
    </source>
</evidence>
<evidence type="ECO:0000256" key="4">
    <source>
        <dbReference type="ARBA" id="ARBA00023136"/>
    </source>
</evidence>
<feature type="transmembrane region" description="Helical" evidence="6">
    <location>
        <begin position="136"/>
        <end position="157"/>
    </location>
</feature>
<evidence type="ECO:0000256" key="1">
    <source>
        <dbReference type="ARBA" id="ARBA00004141"/>
    </source>
</evidence>
<keyword evidence="4 6" id="KW-0472">Membrane</keyword>
<accession>A0A2K3QAI9</accession>
<feature type="transmembrane region" description="Helical" evidence="6">
    <location>
        <begin position="106"/>
        <end position="124"/>
    </location>
</feature>
<comment type="similarity">
    <text evidence="5">Belongs to the SAT4 family.</text>
</comment>
<feature type="transmembrane region" description="Helical" evidence="6">
    <location>
        <begin position="177"/>
        <end position="196"/>
    </location>
</feature>
<dbReference type="InterPro" id="IPR052337">
    <property type="entry name" value="SAT4-like"/>
</dbReference>
<feature type="transmembrane region" description="Helical" evidence="6">
    <location>
        <begin position="65"/>
        <end position="86"/>
    </location>
</feature>
<protein>
    <recommendedName>
        <fullName evidence="7">Rhodopsin domain-containing protein</fullName>
    </recommendedName>
</protein>
<sequence length="411" mass="45709">MASDDKSKHPGLSGYDPDNLQPWSVQVITSVTVLGVVAVALRLLSRRLKQQPIWWDDGMIIFSACWNLAVVGFIFAMYSTGMGIHADKLDPEDIVMMAKWLVVAEILYAWNLGWTKLSLLLMYYRIFHFPYFKKMMWVVGAFVWAWVICITFLFIFICVPVQKLWYPQLPGHCIHQVGTWISNAAATILTDLVILLMPIPEIWKLKSRKAEKVGLTLAFGLGFFVVFASAYRTSVLFTYSSIDPTYTLAATAGWTAIELSAGIVSACLPTFLPIVLYCARRFGIKRRVALQADGDAPLTFGSSGNPFKFGNNRSHRVESNTLSEENLSGGRNSDSVYGFPNHTDSDEIVYRAAEMGSDTLASLESKLRPDMKGCGHAVRSCRAKGTVDKKNNIPLHGIMVQKVLKQSASKG</sequence>
<dbReference type="InterPro" id="IPR049326">
    <property type="entry name" value="Rhodopsin_dom_fungi"/>
</dbReference>
<dbReference type="EMBL" id="NRSZ01000876">
    <property type="protein sequence ID" value="PNY24503.1"/>
    <property type="molecule type" value="Genomic_DNA"/>
</dbReference>
<evidence type="ECO:0000313" key="8">
    <source>
        <dbReference type="EMBL" id="PNY24503.1"/>
    </source>
</evidence>
<evidence type="ECO:0000313" key="9">
    <source>
        <dbReference type="Proteomes" id="UP000236621"/>
    </source>
</evidence>
<dbReference type="OrthoDB" id="4912596at2759"/>
<dbReference type="Proteomes" id="UP000236621">
    <property type="component" value="Unassembled WGS sequence"/>
</dbReference>
<comment type="subcellular location">
    <subcellularLocation>
        <location evidence="1">Membrane</location>
        <topology evidence="1">Multi-pass membrane protein</topology>
    </subcellularLocation>
</comment>
<gene>
    <name evidence="8" type="ORF">TCAP_05561</name>
</gene>
<dbReference type="Pfam" id="PF20684">
    <property type="entry name" value="Fung_rhodopsin"/>
    <property type="match status" value="1"/>
</dbReference>
<dbReference type="GO" id="GO:0016020">
    <property type="term" value="C:membrane"/>
    <property type="evidence" value="ECO:0007669"/>
    <property type="project" value="UniProtKB-SubCell"/>
</dbReference>
<feature type="transmembrane region" description="Helical" evidence="6">
    <location>
        <begin position="217"/>
        <end position="239"/>
    </location>
</feature>
<evidence type="ECO:0000259" key="7">
    <source>
        <dbReference type="Pfam" id="PF20684"/>
    </source>
</evidence>
<dbReference type="PANTHER" id="PTHR33048">
    <property type="entry name" value="PTH11-LIKE INTEGRAL MEMBRANE PROTEIN (AFU_ORTHOLOGUE AFUA_5G11245)"/>
    <property type="match status" value="1"/>
</dbReference>
<reference evidence="8 9" key="1">
    <citation type="submission" date="2017-08" db="EMBL/GenBank/DDBJ databases">
        <title>Harnessing the power of phylogenomics to disentangle the directionality and signatures of interkingdom host jumping in the parasitic fungal genus Tolypocladium.</title>
        <authorList>
            <person name="Quandt C.A."/>
            <person name="Patterson W."/>
            <person name="Spatafora J.W."/>
        </authorList>
    </citation>
    <scope>NUCLEOTIDE SEQUENCE [LARGE SCALE GENOMIC DNA]</scope>
    <source>
        <strain evidence="8 9">CBS 113982</strain>
    </source>
</reference>
<keyword evidence="3 6" id="KW-1133">Transmembrane helix</keyword>
<evidence type="ECO:0000256" key="5">
    <source>
        <dbReference type="ARBA" id="ARBA00038359"/>
    </source>
</evidence>
<dbReference type="PANTHER" id="PTHR33048:SF151">
    <property type="entry name" value="INTEGRAL MEMBRANE PROTEIN"/>
    <property type="match status" value="1"/>
</dbReference>
<organism evidence="8 9">
    <name type="scientific">Tolypocladium capitatum</name>
    <dbReference type="NCBI Taxonomy" id="45235"/>
    <lineage>
        <taxon>Eukaryota</taxon>
        <taxon>Fungi</taxon>
        <taxon>Dikarya</taxon>
        <taxon>Ascomycota</taxon>
        <taxon>Pezizomycotina</taxon>
        <taxon>Sordariomycetes</taxon>
        <taxon>Hypocreomycetidae</taxon>
        <taxon>Hypocreales</taxon>
        <taxon>Ophiocordycipitaceae</taxon>
        <taxon>Tolypocladium</taxon>
    </lineage>
</organism>
<evidence type="ECO:0000256" key="2">
    <source>
        <dbReference type="ARBA" id="ARBA00022692"/>
    </source>
</evidence>
<feature type="transmembrane region" description="Helical" evidence="6">
    <location>
        <begin position="259"/>
        <end position="279"/>
    </location>
</feature>
<name>A0A2K3QAI9_9HYPO</name>